<dbReference type="Pfam" id="PF02269">
    <property type="entry name" value="TFIID-18kDa"/>
    <property type="match status" value="1"/>
</dbReference>
<evidence type="ECO:0000313" key="7">
    <source>
        <dbReference type="Proteomes" id="UP001642540"/>
    </source>
</evidence>
<organism evidence="6 7">
    <name type="scientific">Orchesella dallaii</name>
    <dbReference type="NCBI Taxonomy" id="48710"/>
    <lineage>
        <taxon>Eukaryota</taxon>
        <taxon>Metazoa</taxon>
        <taxon>Ecdysozoa</taxon>
        <taxon>Arthropoda</taxon>
        <taxon>Hexapoda</taxon>
        <taxon>Collembola</taxon>
        <taxon>Entomobryomorpha</taxon>
        <taxon>Entomobryoidea</taxon>
        <taxon>Orchesellidae</taxon>
        <taxon>Orchesellinae</taxon>
        <taxon>Orchesella</taxon>
    </lineage>
</organism>
<keyword evidence="4" id="KW-0539">Nucleus</keyword>
<name>A0ABP1R3F8_9HEXA</name>
<gene>
    <name evidence="6" type="ORF">ODALV1_LOCUS16800</name>
</gene>
<dbReference type="InterPro" id="IPR003195">
    <property type="entry name" value="TFIID_TAF13"/>
</dbReference>
<proteinExistence type="predicted"/>
<dbReference type="Proteomes" id="UP001642540">
    <property type="component" value="Unassembled WGS sequence"/>
</dbReference>
<feature type="compositionally biased region" description="Polar residues" evidence="5">
    <location>
        <begin position="51"/>
        <end position="62"/>
    </location>
</feature>
<evidence type="ECO:0000256" key="5">
    <source>
        <dbReference type="SAM" id="MobiDB-lite"/>
    </source>
</evidence>
<feature type="region of interest" description="Disordered" evidence="5">
    <location>
        <begin position="1"/>
        <end position="20"/>
    </location>
</feature>
<dbReference type="EMBL" id="CAXLJM020000051">
    <property type="protein sequence ID" value="CAL8115316.1"/>
    <property type="molecule type" value="Genomic_DNA"/>
</dbReference>
<feature type="region of interest" description="Disordered" evidence="5">
    <location>
        <begin position="33"/>
        <end position="98"/>
    </location>
</feature>
<reference evidence="6 7" key="1">
    <citation type="submission" date="2024-08" db="EMBL/GenBank/DDBJ databases">
        <authorList>
            <person name="Cucini C."/>
            <person name="Frati F."/>
        </authorList>
    </citation>
    <scope>NUCLEOTIDE SEQUENCE [LARGE SCALE GENOMIC DNA]</scope>
</reference>
<evidence type="ECO:0000256" key="2">
    <source>
        <dbReference type="ARBA" id="ARBA00023015"/>
    </source>
</evidence>
<evidence type="ECO:0008006" key="8">
    <source>
        <dbReference type="Google" id="ProtNLM"/>
    </source>
</evidence>
<evidence type="ECO:0000256" key="4">
    <source>
        <dbReference type="ARBA" id="ARBA00023242"/>
    </source>
</evidence>
<feature type="compositionally biased region" description="Low complexity" evidence="5">
    <location>
        <begin position="80"/>
        <end position="94"/>
    </location>
</feature>
<keyword evidence="3" id="KW-0804">Transcription</keyword>
<comment type="caution">
    <text evidence="6">The sequence shown here is derived from an EMBL/GenBank/DDBJ whole genome shotgun (WGS) entry which is preliminary data.</text>
</comment>
<feature type="compositionally biased region" description="Low complexity" evidence="5">
    <location>
        <begin position="38"/>
        <end position="49"/>
    </location>
</feature>
<protein>
    <recommendedName>
        <fullName evidence="8">Transcription initiation protein SPT3</fullName>
    </recommendedName>
</protein>
<keyword evidence="2" id="KW-0805">Transcription regulation</keyword>
<comment type="subcellular location">
    <subcellularLocation>
        <location evidence="1">Nucleus</location>
    </subcellularLocation>
</comment>
<accession>A0ABP1R3F8</accession>
<sequence length="423" mass="47133">MNTHLTTAVTAGAVAHSSASTVTVTSVNSVRVHAAPQSSSSTASKSLISVGPNTSPSPNVNIGSKRARISSKDKELSRKASVSSDSAASGSGTATKKEVSLESDIRNMMHAFGDTCCPLEDSIRRMENKLMQELQGFVCVCDYIAALSGSTNLDLIEPIFALRTERVRLVKLLKYFVTKDQQQRLVRMNQISQSAVTPPKSNMEDLKIALDLMDESGEFSRLLEMEYIIEPTKVERAIRADKVNQRITCPRFFTYSKARAISFARKGGNLQEWIIANMKTENKMSSNFIEILLFLAYEIVSQLVDLAFLVRRERIPTANCIARLVDSRATNPETCMSAPAFQKLRKEEYMPSISEILVQASEMEAKRLKKVAANSKEPLLLRSLFALTPDEIDEGYLRLLRAAPPSMSYKLRAERIRQLYPNY</sequence>
<dbReference type="PANTHER" id="PTHR11380:SF16">
    <property type="entry name" value="TRANSCRIPTION INITIATION PROTEIN SPT3 HOMOLOG"/>
    <property type="match status" value="1"/>
</dbReference>
<evidence type="ECO:0000256" key="1">
    <source>
        <dbReference type="ARBA" id="ARBA00004123"/>
    </source>
</evidence>
<evidence type="ECO:0000313" key="6">
    <source>
        <dbReference type="EMBL" id="CAL8115316.1"/>
    </source>
</evidence>
<evidence type="ECO:0000256" key="3">
    <source>
        <dbReference type="ARBA" id="ARBA00023163"/>
    </source>
</evidence>
<keyword evidence="7" id="KW-1185">Reference proteome</keyword>
<dbReference type="PANTHER" id="PTHR11380">
    <property type="entry name" value="TRANSCRIPTION INITIATION FACTOR TFIID/SUPT3-RELATED"/>
    <property type="match status" value="1"/>
</dbReference>